<dbReference type="EMBL" id="LT554210">
    <property type="protein sequence ID" value="SAM03561.1"/>
    <property type="molecule type" value="Genomic_DNA"/>
</dbReference>
<dbReference type="Proteomes" id="UP000078561">
    <property type="component" value="Unassembled WGS sequence"/>
</dbReference>
<dbReference type="InParanoid" id="A0A163JWP9"/>
<sequence length="226" mass="26607">MLQHKLTIVHNPFKYLTYTHTKEISEMKQGGELCLTTSTQLQDLLNLVYLLHDPHNEEVYTEQRVTMDSILEFVRNNTKVFKDISPSAFNKWCMKKNLDFIQVENKRIRTAEGRVRVRNLYVAKQKYISKDLPMIDLIKKKTNVCLITLEFAGLSTNFADLSWFLQTYPQIKTVMVDTLPYTNDFKIFESKDLLANEGRMKQFLCRTGPYRRSKSTIFFWCTPIPL</sequence>
<dbReference type="OMA" id="FRCICAV"/>
<accession>A0A163JWP9</accession>
<protein>
    <submittedName>
        <fullName evidence="1">Uncharacterized protein</fullName>
    </submittedName>
</protein>
<name>A0A163JWP9_ABSGL</name>
<keyword evidence="2" id="KW-1185">Reference proteome</keyword>
<organism evidence="1">
    <name type="scientific">Absidia glauca</name>
    <name type="common">Pin mould</name>
    <dbReference type="NCBI Taxonomy" id="4829"/>
    <lineage>
        <taxon>Eukaryota</taxon>
        <taxon>Fungi</taxon>
        <taxon>Fungi incertae sedis</taxon>
        <taxon>Mucoromycota</taxon>
        <taxon>Mucoromycotina</taxon>
        <taxon>Mucoromycetes</taxon>
        <taxon>Mucorales</taxon>
        <taxon>Cunninghamellaceae</taxon>
        <taxon>Absidia</taxon>
    </lineage>
</organism>
<evidence type="ECO:0000313" key="2">
    <source>
        <dbReference type="Proteomes" id="UP000078561"/>
    </source>
</evidence>
<gene>
    <name evidence="1" type="primary">ABSGL_09403.1 scaffold 11253</name>
</gene>
<proteinExistence type="predicted"/>
<evidence type="ECO:0000313" key="1">
    <source>
        <dbReference type="EMBL" id="SAM03561.1"/>
    </source>
</evidence>
<dbReference type="OrthoDB" id="2270519at2759"/>
<reference evidence="1" key="1">
    <citation type="submission" date="2016-04" db="EMBL/GenBank/DDBJ databases">
        <authorList>
            <person name="Evans L.H."/>
            <person name="Alamgir A."/>
            <person name="Owens N."/>
            <person name="Weber N.D."/>
            <person name="Virtaneva K."/>
            <person name="Barbian K."/>
            <person name="Babar A."/>
            <person name="Rosenke K."/>
        </authorList>
    </citation>
    <scope>NUCLEOTIDE SEQUENCE [LARGE SCALE GENOMIC DNA]</scope>
    <source>
        <strain evidence="1">CBS 101.48</strain>
    </source>
</reference>
<dbReference type="AlphaFoldDB" id="A0A163JWP9"/>